<dbReference type="Pfam" id="PF03150">
    <property type="entry name" value="CCP_MauG"/>
    <property type="match status" value="1"/>
</dbReference>
<gene>
    <name evidence="9" type="ORF">LXM24_18050</name>
</gene>
<evidence type="ECO:0000256" key="7">
    <source>
        <dbReference type="PROSITE-ProRule" id="PRU00433"/>
    </source>
</evidence>
<dbReference type="GO" id="GO:0004130">
    <property type="term" value="F:cytochrome-c peroxidase activity"/>
    <property type="evidence" value="ECO:0007669"/>
    <property type="project" value="TreeGrafter"/>
</dbReference>
<evidence type="ECO:0000256" key="2">
    <source>
        <dbReference type="ARBA" id="ARBA00022617"/>
    </source>
</evidence>
<dbReference type="GO" id="GO:0020037">
    <property type="term" value="F:heme binding"/>
    <property type="evidence" value="ECO:0007669"/>
    <property type="project" value="InterPro"/>
</dbReference>
<evidence type="ECO:0000256" key="6">
    <source>
        <dbReference type="ARBA" id="ARBA00023004"/>
    </source>
</evidence>
<protein>
    <submittedName>
        <fullName evidence="9">Cytochrome C peroxidase</fullName>
    </submittedName>
</protein>
<dbReference type="SUPFAM" id="SSF46626">
    <property type="entry name" value="Cytochrome c"/>
    <property type="match status" value="2"/>
</dbReference>
<keyword evidence="6 7" id="KW-0408">Iron</keyword>
<comment type="caution">
    <text evidence="9">The sequence shown here is derived from an EMBL/GenBank/DDBJ whole genome shotgun (WGS) entry which is preliminary data.</text>
</comment>
<evidence type="ECO:0000259" key="8">
    <source>
        <dbReference type="PROSITE" id="PS51007"/>
    </source>
</evidence>
<dbReference type="InterPro" id="IPR004852">
    <property type="entry name" value="Di-haem_cyt_c_peroxidsae"/>
</dbReference>
<dbReference type="GO" id="GO:0009055">
    <property type="term" value="F:electron transfer activity"/>
    <property type="evidence" value="ECO:0007669"/>
    <property type="project" value="InterPro"/>
</dbReference>
<evidence type="ECO:0000256" key="3">
    <source>
        <dbReference type="ARBA" id="ARBA00022723"/>
    </source>
</evidence>
<dbReference type="GO" id="GO:0046872">
    <property type="term" value="F:metal ion binding"/>
    <property type="evidence" value="ECO:0007669"/>
    <property type="project" value="UniProtKB-KW"/>
</dbReference>
<proteinExistence type="predicted"/>
<sequence>MKKTIAIIIAFLSFVFLSLKVSTPGDSSIGVDDALRNFGLGVDDFVVANEQLYEAIEGLNADSASIISARNALKDCRRSYKRIAFFTSYFFPSETRFYNGAPKFEVEEPTLELVEPMGLQQIEALLFEDNVLDSKSDLLVQSEAILTSARDMHSLLFGIKINDAQILESVRIELIRITTLYISGYDAPMLKTGITETLEATNALRNALKPYFEANPEHSKSLALLISNSQSYLKAHQDFDSFNRMEFLTQFALPMQKQFGEFVSRLDLVINTTSHLNYEAPHIYSKNALKSWDDHEGDSMQKMALADLGRTLFFDKSLSGDASTSCATCHQPENYFADQLQKSPSLVRDSVLRRNTPTLMYAGWQHSQFWDGRVANLQDQIHNVFLNPLEMNGNEKALSGNVLQKDKYKKLINASFPDKKVQELGINKASEALAAFIKQLGPMDSPFDQYIAGNQTALTDRQVNGFNLFMGKAQCGTCHFPPFFNSLLPPLFDISEVEVLGVTATDDFEKPELDADLGRFDLYKMRYYKGAFKTPTVRNSAKTAPYMHNGSFKSLAKVMDFYNKGGGRSLALEVEEQTLSSKPLNLSEPETEDIILFLESLTDSKPENQNFSN</sequence>
<dbReference type="AlphaFoldDB" id="A0A9X1PB55"/>
<comment type="subcellular location">
    <subcellularLocation>
        <location evidence="1">Cell envelope</location>
    </subcellularLocation>
</comment>
<dbReference type="InterPro" id="IPR009056">
    <property type="entry name" value="Cyt_c-like_dom"/>
</dbReference>
<reference evidence="9" key="1">
    <citation type="submission" date="2021-12" db="EMBL/GenBank/DDBJ databases">
        <title>Novel species in genus Dyadobacter.</title>
        <authorList>
            <person name="Ma C."/>
        </authorList>
    </citation>
    <scope>NUCLEOTIDE SEQUENCE</scope>
    <source>
        <strain evidence="9">CY399</strain>
    </source>
</reference>
<dbReference type="Gene3D" id="1.10.760.10">
    <property type="entry name" value="Cytochrome c-like domain"/>
    <property type="match status" value="2"/>
</dbReference>
<evidence type="ECO:0000256" key="4">
    <source>
        <dbReference type="ARBA" id="ARBA00022729"/>
    </source>
</evidence>
<keyword evidence="2 7" id="KW-0349">Heme</keyword>
<dbReference type="PANTHER" id="PTHR30600:SF10">
    <property type="entry name" value="BLL6722 PROTEIN"/>
    <property type="match status" value="1"/>
</dbReference>
<dbReference type="InterPro" id="IPR036909">
    <property type="entry name" value="Cyt_c-like_dom_sf"/>
</dbReference>
<keyword evidence="3 7" id="KW-0479">Metal-binding</keyword>
<dbReference type="InterPro" id="IPR038352">
    <property type="entry name" value="Imelysin_sf"/>
</dbReference>
<evidence type="ECO:0000256" key="1">
    <source>
        <dbReference type="ARBA" id="ARBA00004196"/>
    </source>
</evidence>
<dbReference type="GO" id="GO:0030313">
    <property type="term" value="C:cell envelope"/>
    <property type="evidence" value="ECO:0007669"/>
    <property type="project" value="UniProtKB-SubCell"/>
</dbReference>
<keyword evidence="5" id="KW-0560">Oxidoreductase</keyword>
<keyword evidence="10" id="KW-1185">Reference proteome</keyword>
<evidence type="ECO:0000313" key="9">
    <source>
        <dbReference type="EMBL" id="MCF0042016.1"/>
    </source>
</evidence>
<accession>A0A9X1PB55</accession>
<keyword evidence="4" id="KW-0732">Signal</keyword>
<name>A0A9X1PB55_9BACT</name>
<feature type="domain" description="Cytochrome c" evidence="8">
    <location>
        <begin position="304"/>
        <end position="441"/>
    </location>
</feature>
<feature type="domain" description="Cytochrome c" evidence="8">
    <location>
        <begin position="460"/>
        <end position="602"/>
    </location>
</feature>
<evidence type="ECO:0000256" key="5">
    <source>
        <dbReference type="ARBA" id="ARBA00023002"/>
    </source>
</evidence>
<dbReference type="RefSeq" id="WP_234614813.1">
    <property type="nucleotide sequence ID" value="NZ_CP098806.1"/>
</dbReference>
<organism evidence="9 10">
    <name type="scientific">Dyadobacter fanqingshengii</name>
    <dbReference type="NCBI Taxonomy" id="2906443"/>
    <lineage>
        <taxon>Bacteria</taxon>
        <taxon>Pseudomonadati</taxon>
        <taxon>Bacteroidota</taxon>
        <taxon>Cytophagia</taxon>
        <taxon>Cytophagales</taxon>
        <taxon>Spirosomataceae</taxon>
        <taxon>Dyadobacter</taxon>
    </lineage>
</organism>
<dbReference type="Gene3D" id="1.20.1420.20">
    <property type="entry name" value="M75 peptidase, HXXE motif"/>
    <property type="match status" value="1"/>
</dbReference>
<dbReference type="PROSITE" id="PS51007">
    <property type="entry name" value="CYTC"/>
    <property type="match status" value="2"/>
</dbReference>
<keyword evidence="9" id="KW-0575">Peroxidase</keyword>
<dbReference type="EMBL" id="JAJTTA010000002">
    <property type="protein sequence ID" value="MCF0042016.1"/>
    <property type="molecule type" value="Genomic_DNA"/>
</dbReference>
<dbReference type="PANTHER" id="PTHR30600">
    <property type="entry name" value="CYTOCHROME C PEROXIDASE-RELATED"/>
    <property type="match status" value="1"/>
</dbReference>
<evidence type="ECO:0000313" key="10">
    <source>
        <dbReference type="Proteomes" id="UP001139700"/>
    </source>
</evidence>
<dbReference type="InterPro" id="IPR051395">
    <property type="entry name" value="Cytochrome_c_Peroxidase/MauG"/>
</dbReference>
<dbReference type="Proteomes" id="UP001139700">
    <property type="component" value="Unassembled WGS sequence"/>
</dbReference>